<dbReference type="InterPro" id="IPR004839">
    <property type="entry name" value="Aminotransferase_I/II_large"/>
</dbReference>
<evidence type="ECO:0000256" key="3">
    <source>
        <dbReference type="ARBA" id="ARBA00005189"/>
    </source>
</evidence>
<dbReference type="AlphaFoldDB" id="A0A7C9JJU5"/>
<dbReference type="NCBIfam" id="TIGR01141">
    <property type="entry name" value="hisC"/>
    <property type="match status" value="1"/>
</dbReference>
<name>A0A7C9JJU5_9BACT</name>
<proteinExistence type="inferred from homology"/>
<protein>
    <recommendedName>
        <fullName evidence="12">Histidinol-phosphate aminotransferase</fullName>
        <ecNumber evidence="12">2.6.1.9</ecNumber>
    </recommendedName>
    <alternativeName>
        <fullName evidence="12">Imidazole acetol-phosphate transaminase</fullName>
    </alternativeName>
</protein>
<dbReference type="InterPro" id="IPR015422">
    <property type="entry name" value="PyrdxlP-dep_Trfase_small"/>
</dbReference>
<evidence type="ECO:0000313" key="14">
    <source>
        <dbReference type="EMBL" id="NBI35082.1"/>
    </source>
</evidence>
<evidence type="ECO:0000256" key="11">
    <source>
        <dbReference type="ARBA" id="ARBA00047481"/>
    </source>
</evidence>
<dbReference type="UniPathway" id="UPA00031">
    <property type="reaction ID" value="UER00012"/>
</dbReference>
<comment type="pathway">
    <text evidence="3">Lipid metabolism.</text>
</comment>
<comment type="catalytic activity">
    <reaction evidence="11 12">
        <text>L-histidinol phosphate + 2-oxoglutarate = 3-(imidazol-4-yl)-2-oxopropyl phosphate + L-glutamate</text>
        <dbReference type="Rhea" id="RHEA:23744"/>
        <dbReference type="ChEBI" id="CHEBI:16810"/>
        <dbReference type="ChEBI" id="CHEBI:29985"/>
        <dbReference type="ChEBI" id="CHEBI:57766"/>
        <dbReference type="ChEBI" id="CHEBI:57980"/>
        <dbReference type="EC" id="2.6.1.9"/>
    </reaction>
</comment>
<dbReference type="InterPro" id="IPR005861">
    <property type="entry name" value="HisP_aminotrans"/>
</dbReference>
<dbReference type="PROSITE" id="PS00599">
    <property type="entry name" value="AA_TRANSFER_CLASS_2"/>
    <property type="match status" value="1"/>
</dbReference>
<keyword evidence="6 12" id="KW-0032">Aminotransferase</keyword>
<comment type="pathway">
    <text evidence="2 12">Amino-acid biosynthesis; L-histidine biosynthesis; L-histidine from 5-phospho-alpha-D-ribose 1-diphosphate: step 7/9.</text>
</comment>
<dbReference type="PANTHER" id="PTHR42885:SF2">
    <property type="entry name" value="HISTIDINOL-PHOSPHATE AMINOTRANSFERASE"/>
    <property type="match status" value="1"/>
</dbReference>
<comment type="caution">
    <text evidence="14">The sequence shown here is derived from an EMBL/GenBank/DDBJ whole genome shotgun (WGS) entry which is preliminary data.</text>
</comment>
<dbReference type="EC" id="2.6.1.9" evidence="12"/>
<evidence type="ECO:0000256" key="1">
    <source>
        <dbReference type="ARBA" id="ARBA00001933"/>
    </source>
</evidence>
<evidence type="ECO:0000256" key="7">
    <source>
        <dbReference type="ARBA" id="ARBA00022605"/>
    </source>
</evidence>
<dbReference type="SUPFAM" id="SSF53383">
    <property type="entry name" value="PLP-dependent transferases"/>
    <property type="match status" value="1"/>
</dbReference>
<accession>A0A7C9JJU5</accession>
<evidence type="ECO:0000256" key="9">
    <source>
        <dbReference type="ARBA" id="ARBA00022898"/>
    </source>
</evidence>
<dbReference type="PANTHER" id="PTHR42885">
    <property type="entry name" value="HISTIDINOL-PHOSPHATE AMINOTRANSFERASE-RELATED"/>
    <property type="match status" value="1"/>
</dbReference>
<evidence type="ECO:0000256" key="4">
    <source>
        <dbReference type="ARBA" id="ARBA00007970"/>
    </source>
</evidence>
<keyword evidence="7 12" id="KW-0028">Amino-acid biosynthesis</keyword>
<keyword evidence="8 12" id="KW-0808">Transferase</keyword>
<evidence type="ECO:0000256" key="10">
    <source>
        <dbReference type="ARBA" id="ARBA00023102"/>
    </source>
</evidence>
<dbReference type="InterPro" id="IPR015421">
    <property type="entry name" value="PyrdxlP-dep_Trfase_major"/>
</dbReference>
<comment type="cofactor">
    <cofactor evidence="1 12">
        <name>pyridoxal 5'-phosphate</name>
        <dbReference type="ChEBI" id="CHEBI:597326"/>
    </cofactor>
</comment>
<keyword evidence="9 12" id="KW-0663">Pyridoxal phosphate</keyword>
<organism evidence="14">
    <name type="scientific">Muribaculaceae bacterium Z82</name>
    <dbReference type="NCBI Taxonomy" id="2304548"/>
    <lineage>
        <taxon>Bacteria</taxon>
        <taxon>Pseudomonadati</taxon>
        <taxon>Bacteroidota</taxon>
        <taxon>Bacteroidia</taxon>
        <taxon>Bacteroidales</taxon>
        <taxon>Muribaculaceae</taxon>
    </lineage>
</organism>
<dbReference type="EMBL" id="QWKH01000072">
    <property type="protein sequence ID" value="NBI35082.1"/>
    <property type="molecule type" value="Genomic_DNA"/>
</dbReference>
<evidence type="ECO:0000256" key="8">
    <source>
        <dbReference type="ARBA" id="ARBA00022679"/>
    </source>
</evidence>
<dbReference type="GO" id="GO:0030170">
    <property type="term" value="F:pyridoxal phosphate binding"/>
    <property type="evidence" value="ECO:0007669"/>
    <property type="project" value="InterPro"/>
</dbReference>
<gene>
    <name evidence="12 14" type="primary">hisC</name>
    <name evidence="14" type="ORF">D1639_08595</name>
</gene>
<evidence type="ECO:0000256" key="6">
    <source>
        <dbReference type="ARBA" id="ARBA00022576"/>
    </source>
</evidence>
<feature type="domain" description="Aminotransferase class I/classII large" evidence="13">
    <location>
        <begin position="28"/>
        <end position="346"/>
    </location>
</feature>
<dbReference type="HAMAP" id="MF_01023">
    <property type="entry name" value="HisC_aminotrans_2"/>
    <property type="match status" value="1"/>
</dbReference>
<dbReference type="GO" id="GO:0000105">
    <property type="term" value="P:L-histidine biosynthetic process"/>
    <property type="evidence" value="ECO:0007669"/>
    <property type="project" value="UniProtKB-UniRule"/>
</dbReference>
<dbReference type="Gene3D" id="3.90.1150.10">
    <property type="entry name" value="Aspartate Aminotransferase, domain 1"/>
    <property type="match status" value="1"/>
</dbReference>
<sequence length="361" mass="40258">MRSVRPPAAHLARMQPYDPKYLPARAFLSANENPLDVEDKLRQEIARELKRVPLNRYPDPLANELRDQIARAYGLRREQVLVGNGGDELLFDVALCWGGPGRTFLNLPPTFSVYEANARLTYTKTENVPRRADFSIDEEAVLARVARGDVDYVVVTSPNNPTGNSAPAGFVRRLLDTTDALVLVDEAYGEFCDESVMPLLGDYENLLVLRTFSKAYALAGVRMGYVLGAPTVIEQLCKVRQPYSVNALSQTAACAVFRNRERFAPAIRGIVAERERVLGELAAMPQVHPYRSDANFILVRVPDAHRVWERLYDRGVLVRDFSGNPLTADCLRVSIGTRQENNLFLGALAEALGPSERKADR</sequence>
<dbReference type="InterPro" id="IPR001917">
    <property type="entry name" value="Aminotrans_II_pyridoxalP_BS"/>
</dbReference>
<evidence type="ECO:0000256" key="5">
    <source>
        <dbReference type="ARBA" id="ARBA00011738"/>
    </source>
</evidence>
<comment type="subunit">
    <text evidence="5 12">Homodimer.</text>
</comment>
<reference evidence="14" key="1">
    <citation type="submission" date="2018-08" db="EMBL/GenBank/DDBJ databases">
        <title>Murine metabolic-syndrome-specific gut microbial biobank.</title>
        <authorList>
            <person name="Liu C."/>
        </authorList>
    </citation>
    <scope>NUCLEOTIDE SEQUENCE [LARGE SCALE GENOMIC DNA]</scope>
    <source>
        <strain evidence="14">Z82</strain>
    </source>
</reference>
<dbReference type="Pfam" id="PF00155">
    <property type="entry name" value="Aminotran_1_2"/>
    <property type="match status" value="1"/>
</dbReference>
<comment type="similarity">
    <text evidence="4 12">Belongs to the class-II pyridoxal-phosphate-dependent aminotransferase family. Histidinol-phosphate aminotransferase subfamily.</text>
</comment>
<feature type="modified residue" description="N6-(pyridoxal phosphate)lysine" evidence="12">
    <location>
        <position position="214"/>
    </location>
</feature>
<dbReference type="GO" id="GO:0004400">
    <property type="term" value="F:histidinol-phosphate transaminase activity"/>
    <property type="evidence" value="ECO:0007669"/>
    <property type="project" value="UniProtKB-UniRule"/>
</dbReference>
<evidence type="ECO:0000259" key="13">
    <source>
        <dbReference type="Pfam" id="PF00155"/>
    </source>
</evidence>
<dbReference type="CDD" id="cd00609">
    <property type="entry name" value="AAT_like"/>
    <property type="match status" value="1"/>
</dbReference>
<dbReference type="Gene3D" id="3.40.640.10">
    <property type="entry name" value="Type I PLP-dependent aspartate aminotransferase-like (Major domain)"/>
    <property type="match status" value="1"/>
</dbReference>
<evidence type="ECO:0000256" key="12">
    <source>
        <dbReference type="HAMAP-Rule" id="MF_01023"/>
    </source>
</evidence>
<keyword evidence="10 12" id="KW-0368">Histidine biosynthesis</keyword>
<dbReference type="InterPro" id="IPR015424">
    <property type="entry name" value="PyrdxlP-dep_Trfase"/>
</dbReference>
<evidence type="ECO:0000256" key="2">
    <source>
        <dbReference type="ARBA" id="ARBA00005011"/>
    </source>
</evidence>